<dbReference type="KEGG" id="pbr:PB2503_07137"/>
<evidence type="ECO:0000256" key="4">
    <source>
        <dbReference type="ARBA" id="ARBA00022692"/>
    </source>
</evidence>
<comment type="subunit">
    <text evidence="9">The Tat system comprises two distinct complexes: a TatABC complex, containing multiple copies of TatA, TatB and TatC subunits, and a separate TatA complex, containing only TatA subunits. Substrates initially bind to the TatABC complex, which probably triggers association of the separate TatA complex to form the active translocon.</text>
</comment>
<evidence type="ECO:0000256" key="5">
    <source>
        <dbReference type="ARBA" id="ARBA00022927"/>
    </source>
</evidence>
<keyword evidence="8 9" id="KW-0472">Membrane</keyword>
<evidence type="ECO:0000256" key="10">
    <source>
        <dbReference type="SAM" id="MobiDB-lite"/>
    </source>
</evidence>
<protein>
    <recommendedName>
        <fullName evidence="9">Sec-independent protein translocase protein TatA</fullName>
    </recommendedName>
</protein>
<evidence type="ECO:0000256" key="6">
    <source>
        <dbReference type="ARBA" id="ARBA00022989"/>
    </source>
</evidence>
<proteinExistence type="inferred from homology"/>
<dbReference type="PANTHER" id="PTHR42982:SF1">
    <property type="entry name" value="SEC-INDEPENDENT PROTEIN TRANSLOCASE PROTEIN TATA"/>
    <property type="match status" value="1"/>
</dbReference>
<gene>
    <name evidence="9" type="primary">tatA</name>
    <name evidence="11" type="ordered locus">PB2503_07137</name>
</gene>
<name>E0TEB8_PARBH</name>
<dbReference type="HOGENOM" id="CLU_086034_5_0_5"/>
<evidence type="ECO:0000256" key="8">
    <source>
        <dbReference type="ARBA" id="ARBA00023136"/>
    </source>
</evidence>
<dbReference type="Pfam" id="PF02416">
    <property type="entry name" value="TatA_B_E"/>
    <property type="match status" value="1"/>
</dbReference>
<reference evidence="12" key="1">
    <citation type="submission" date="2010-08" db="EMBL/GenBank/DDBJ databases">
        <title>Genome sequence of Parvularcula bermudensis HTCC2503.</title>
        <authorList>
            <person name="Kang D.-M."/>
            <person name="Oh H.-M."/>
            <person name="Cho J.-C."/>
        </authorList>
    </citation>
    <scope>NUCLEOTIDE SEQUENCE [LARGE SCALE GENOMIC DNA]</scope>
    <source>
        <strain evidence="12">ATCC BAA-594 / HTCC2503 / KCTC 12087</strain>
    </source>
</reference>
<dbReference type="InterPro" id="IPR006312">
    <property type="entry name" value="TatA/E"/>
</dbReference>
<evidence type="ECO:0000256" key="7">
    <source>
        <dbReference type="ARBA" id="ARBA00023010"/>
    </source>
</evidence>
<evidence type="ECO:0000313" key="11">
    <source>
        <dbReference type="EMBL" id="ADM09493.1"/>
    </source>
</evidence>
<dbReference type="GO" id="GO:0043953">
    <property type="term" value="P:protein transport by the Tat complex"/>
    <property type="evidence" value="ECO:0007669"/>
    <property type="project" value="UniProtKB-UniRule"/>
</dbReference>
<evidence type="ECO:0000256" key="3">
    <source>
        <dbReference type="ARBA" id="ARBA00022475"/>
    </source>
</evidence>
<keyword evidence="6 9" id="KW-1133">Transmembrane helix</keyword>
<sequence length="83" mass="8768">MAPSLQQLLIVLVIVLVLFGGRGRISSIMGDMAKGIRSFKKGLAEDDEGEDAKKPSTARLDQSSPGATMQGDARPVDDHAKSS</sequence>
<feature type="region of interest" description="Disordered" evidence="10">
    <location>
        <begin position="44"/>
        <end position="83"/>
    </location>
</feature>
<feature type="compositionally biased region" description="Basic and acidic residues" evidence="10">
    <location>
        <begin position="74"/>
        <end position="83"/>
    </location>
</feature>
<reference evidence="11 12" key="2">
    <citation type="journal article" date="2011" name="J. Bacteriol.">
        <title>Complete genome sequence of strain HTCC2503T of Parvularcula bermudensis, the type species of the order "Parvularculales" in the class Alphaproteobacteria.</title>
        <authorList>
            <person name="Oh H.M."/>
            <person name="Kang I."/>
            <person name="Vergin K.L."/>
            <person name="Kang D."/>
            <person name="Rhee K.H."/>
            <person name="Giovannoni S.J."/>
            <person name="Cho J.C."/>
        </authorList>
    </citation>
    <scope>NUCLEOTIDE SEQUENCE [LARGE SCALE GENOMIC DNA]</scope>
    <source>
        <strain evidence="12">ATCC BAA-594 / HTCC2503 / KCTC 12087</strain>
    </source>
</reference>
<dbReference type="HAMAP" id="MF_00236">
    <property type="entry name" value="TatA_E"/>
    <property type="match status" value="1"/>
</dbReference>
<dbReference type="InterPro" id="IPR003369">
    <property type="entry name" value="TatA/B/E"/>
</dbReference>
<dbReference type="eggNOG" id="COG1826">
    <property type="taxonomic scope" value="Bacteria"/>
</dbReference>
<evidence type="ECO:0000256" key="2">
    <source>
        <dbReference type="ARBA" id="ARBA00022448"/>
    </source>
</evidence>
<dbReference type="AlphaFoldDB" id="E0TEB8"/>
<dbReference type="NCBIfam" id="TIGR01411">
    <property type="entry name" value="tatAE"/>
    <property type="match status" value="1"/>
</dbReference>
<dbReference type="Proteomes" id="UP000001302">
    <property type="component" value="Chromosome"/>
</dbReference>
<dbReference type="GO" id="GO:0033281">
    <property type="term" value="C:TAT protein transport complex"/>
    <property type="evidence" value="ECO:0007669"/>
    <property type="project" value="UniProtKB-UniRule"/>
</dbReference>
<comment type="subcellular location">
    <subcellularLocation>
        <location evidence="9">Cell inner membrane</location>
        <topology evidence="9">Single-pass membrane protein</topology>
    </subcellularLocation>
    <subcellularLocation>
        <location evidence="1">Cell membrane</location>
        <topology evidence="1">Single-pass membrane protein</topology>
    </subcellularLocation>
</comment>
<accession>E0TEB8</accession>
<organism evidence="11 12">
    <name type="scientific">Parvularcula bermudensis (strain ATCC BAA-594 / HTCC2503 / KCTC 12087)</name>
    <dbReference type="NCBI Taxonomy" id="314260"/>
    <lineage>
        <taxon>Bacteria</taxon>
        <taxon>Pseudomonadati</taxon>
        <taxon>Pseudomonadota</taxon>
        <taxon>Alphaproteobacteria</taxon>
        <taxon>Parvularculales</taxon>
        <taxon>Parvularculaceae</taxon>
        <taxon>Parvularcula</taxon>
    </lineage>
</organism>
<evidence type="ECO:0000256" key="1">
    <source>
        <dbReference type="ARBA" id="ARBA00004162"/>
    </source>
</evidence>
<dbReference type="Gene3D" id="1.20.5.3310">
    <property type="match status" value="1"/>
</dbReference>
<evidence type="ECO:0000256" key="9">
    <source>
        <dbReference type="HAMAP-Rule" id="MF_00236"/>
    </source>
</evidence>
<dbReference type="RefSeq" id="WP_013300467.1">
    <property type="nucleotide sequence ID" value="NC_014414.1"/>
</dbReference>
<keyword evidence="3 9" id="KW-1003">Cell membrane</keyword>
<dbReference type="EMBL" id="CP002156">
    <property type="protein sequence ID" value="ADM09493.1"/>
    <property type="molecule type" value="Genomic_DNA"/>
</dbReference>
<keyword evidence="2 9" id="KW-0813">Transport</keyword>
<dbReference type="STRING" id="314260.PB2503_07137"/>
<dbReference type="PANTHER" id="PTHR42982">
    <property type="entry name" value="SEC-INDEPENDENT PROTEIN TRANSLOCASE PROTEIN TATA"/>
    <property type="match status" value="1"/>
</dbReference>
<comment type="similarity">
    <text evidence="9">Belongs to the TatA/E family.</text>
</comment>
<dbReference type="GO" id="GO:0008320">
    <property type="term" value="F:protein transmembrane transporter activity"/>
    <property type="evidence" value="ECO:0007669"/>
    <property type="project" value="UniProtKB-UniRule"/>
</dbReference>
<comment type="function">
    <text evidence="9">Part of the twin-arginine translocation (Tat) system that transports large folded proteins containing a characteristic twin-arginine motif in their signal peptide across membranes. TatA could form the protein-conducting channel of the Tat system.</text>
</comment>
<keyword evidence="4 9" id="KW-0812">Transmembrane</keyword>
<keyword evidence="7 9" id="KW-0811">Translocation</keyword>
<keyword evidence="9" id="KW-0997">Cell inner membrane</keyword>
<dbReference type="OrthoDB" id="7161179at2"/>
<keyword evidence="12" id="KW-1185">Reference proteome</keyword>
<keyword evidence="5 9" id="KW-0653">Protein transport</keyword>
<evidence type="ECO:0000313" key="12">
    <source>
        <dbReference type="Proteomes" id="UP000001302"/>
    </source>
</evidence>